<accession>A0A1N7SPG7</accession>
<dbReference type="Proteomes" id="UP000187012">
    <property type="component" value="Unassembled WGS sequence"/>
</dbReference>
<evidence type="ECO:0000313" key="1">
    <source>
        <dbReference type="EMBL" id="SIT49324.1"/>
    </source>
</evidence>
<name>A0A1N7SPG7_9BURK</name>
<reference evidence="1 2" key="1">
    <citation type="submission" date="2016-12" db="EMBL/GenBank/DDBJ databases">
        <authorList>
            <person name="Song W.-J."/>
            <person name="Kurnit D.M."/>
        </authorList>
    </citation>
    <scope>NUCLEOTIDE SEQUENCE [LARGE SCALE GENOMIC DNA]</scope>
    <source>
        <strain evidence="1 2">STM7296</strain>
    </source>
</reference>
<proteinExistence type="predicted"/>
<sequence>MIPPVDDAAVIENASRSPRQSRQTIEKSIVAAIYLTSSVAGELTRFTALSVRGHGVRFRPRIVAVRHTNATRIAIVR</sequence>
<protein>
    <submittedName>
        <fullName evidence="1">Uncharacterized protein</fullName>
    </submittedName>
</protein>
<gene>
    <name evidence="1" type="ORF">BN2475_1360010</name>
</gene>
<dbReference type="AlphaFoldDB" id="A0A1N7SPG7"/>
<dbReference type="RefSeq" id="WP_143326020.1">
    <property type="nucleotide sequence ID" value="NZ_CYGX02000136.1"/>
</dbReference>
<dbReference type="EMBL" id="CYGX02000136">
    <property type="protein sequence ID" value="SIT49324.1"/>
    <property type="molecule type" value="Genomic_DNA"/>
</dbReference>
<evidence type="ECO:0000313" key="2">
    <source>
        <dbReference type="Proteomes" id="UP000187012"/>
    </source>
</evidence>
<keyword evidence="2" id="KW-1185">Reference proteome</keyword>
<organism evidence="1 2">
    <name type="scientific">Paraburkholderia ribeironis</name>
    <dbReference type="NCBI Taxonomy" id="1247936"/>
    <lineage>
        <taxon>Bacteria</taxon>
        <taxon>Pseudomonadati</taxon>
        <taxon>Pseudomonadota</taxon>
        <taxon>Betaproteobacteria</taxon>
        <taxon>Burkholderiales</taxon>
        <taxon>Burkholderiaceae</taxon>
        <taxon>Paraburkholderia</taxon>
    </lineage>
</organism>